<reference evidence="1 2" key="1">
    <citation type="journal article" date="2011" name="J. Bacteriol.">
        <title>Whole-genome sequences of thirteen isolates of Borrelia burgdorferi.</title>
        <authorList>
            <person name="Schutzer S.E."/>
            <person name="Fraser-Liggett C.M."/>
            <person name="Casjens S.R."/>
            <person name="Qiu W.G."/>
            <person name="Dunn J.J."/>
            <person name="Mongodin E.F."/>
            <person name="Luft B.J."/>
        </authorList>
    </citation>
    <scope>NUCLEOTIDE SEQUENCE [LARGE SCALE GENOMIC DNA]</scope>
    <source>
        <strain evidence="1 2">ZS7</strain>
        <plasmid evidence="1 2">ZS7_lp28-4</plasmid>
    </source>
</reference>
<evidence type="ECO:0000313" key="2">
    <source>
        <dbReference type="Proteomes" id="UP000006901"/>
    </source>
</evidence>
<organism evidence="1 2">
    <name type="scientific">Borreliella burgdorferi (strain ZS7)</name>
    <name type="common">Borrelia burgdorferi</name>
    <dbReference type="NCBI Taxonomy" id="445985"/>
    <lineage>
        <taxon>Bacteria</taxon>
        <taxon>Pseudomonadati</taxon>
        <taxon>Spirochaetota</taxon>
        <taxon>Spirochaetia</taxon>
        <taxon>Spirochaetales</taxon>
        <taxon>Borreliaceae</taxon>
        <taxon>Borreliella</taxon>
    </lineage>
</organism>
<dbReference type="KEGG" id="bbz:BbuZS7_I01"/>
<dbReference type="Proteomes" id="UP000006901">
    <property type="component" value="Plasmid ZS7_lp28-4"/>
</dbReference>
<dbReference type="AlphaFoldDB" id="A0A0H3C5A6"/>
<dbReference type="EMBL" id="CP001207">
    <property type="protein sequence ID" value="ACK75265.1"/>
    <property type="molecule type" value="Genomic_DNA"/>
</dbReference>
<dbReference type="RefSeq" id="WP_012615024.1">
    <property type="nucleotide sequence ID" value="NC_011785.1"/>
</dbReference>
<name>A0A0H3C5A6_BORBZ</name>
<keyword evidence="1" id="KW-0614">Plasmid</keyword>
<gene>
    <name evidence="1" type="ordered locus">BbuZS7_I01</name>
</gene>
<sequence length="254" mass="29846">MFFFKFFSKHKPARKKNYHKINPDKFILISEHLINSYSITHQLLGIIMASGIPLTHIKNQNIKTPYNFKSDIFSYTLNNGLQIQTHSLICSNKISRCIESLNKNRLLSIGADKINYVAKNIFDFRITTKQLKIIHSLITRAKETLHEIRYNSHSKNFFLAKTPCILNLYQKLKYIKSFAPLKLNQNNLNYYRNSSNELTSTITNLISNFFNENESCKNLYNLTLYINANLKKLEIYKNTCKLQKRIISKIFFLD</sequence>
<accession>A0A0H3C5A6</accession>
<protein>
    <submittedName>
        <fullName evidence="1">Uncharacterized protein</fullName>
    </submittedName>
</protein>
<evidence type="ECO:0000313" key="1">
    <source>
        <dbReference type="EMBL" id="ACK75265.1"/>
    </source>
</evidence>
<dbReference type="HOGENOM" id="CLU_096351_0_0_12"/>
<proteinExistence type="predicted"/>
<geneLocation type="plasmid" evidence="1 2">
    <name>ZS7_lp28-4</name>
</geneLocation>